<dbReference type="FunFam" id="1.10.10.10:FF:000001">
    <property type="entry name" value="LysR family transcriptional regulator"/>
    <property type="match status" value="1"/>
</dbReference>
<evidence type="ECO:0000256" key="4">
    <source>
        <dbReference type="ARBA" id="ARBA00023163"/>
    </source>
</evidence>
<dbReference type="Gene3D" id="3.40.190.10">
    <property type="entry name" value="Periplasmic binding protein-like II"/>
    <property type="match status" value="2"/>
</dbReference>
<feature type="domain" description="HTH lysR-type" evidence="5">
    <location>
        <begin position="1"/>
        <end position="53"/>
    </location>
</feature>
<evidence type="ECO:0000259" key="5">
    <source>
        <dbReference type="PROSITE" id="PS50931"/>
    </source>
</evidence>
<accession>A0A101S5U8</accession>
<keyword evidence="2" id="KW-0805">Transcription regulation</keyword>
<protein>
    <submittedName>
        <fullName evidence="6">LysR family transcriptional regulator</fullName>
    </submittedName>
</protein>
<dbReference type="PANTHER" id="PTHR30346:SF0">
    <property type="entry name" value="HCA OPERON TRANSCRIPTIONAL ACTIVATOR HCAR"/>
    <property type="match status" value="1"/>
</dbReference>
<dbReference type="CDD" id="cd08414">
    <property type="entry name" value="PBP2_LTTR_aromatics_like"/>
    <property type="match status" value="1"/>
</dbReference>
<keyword evidence="7" id="KW-1185">Reference proteome</keyword>
<dbReference type="AlphaFoldDB" id="A0A101S5U8"/>
<keyword evidence="3" id="KW-0238">DNA-binding</keyword>
<dbReference type="Gene3D" id="1.10.10.10">
    <property type="entry name" value="Winged helix-like DNA-binding domain superfamily/Winged helix DNA-binding domain"/>
    <property type="match status" value="1"/>
</dbReference>
<comment type="caution">
    <text evidence="6">The sequence shown here is derived from an EMBL/GenBank/DDBJ whole genome shotgun (WGS) entry which is preliminary data.</text>
</comment>
<sequence length="299" mass="32901">MRLFLALGEELHFGRAAARLHISQPTLSRQIQDLERRLGVPLFSRDSRSVTLTDAGRALVDEARATVEAMDRLRVSAGQWARTLSAHVVVGTVGAEAAMPYTHAILEHLRTVHPALTVEIRTLSFAEHLVRLLSGDIDVAFLRPPVPAGVELLELATEPRIACLAADDPLTRRPTLSLADLGERVFVDVPPEVPRVWWDFWAVDPRPDGRRVRYGPVVSDMEGLLHTVASGQGICFLPAAARELFPRPGVRYVDVMDLSPTVSALGWPTGHRDRPAVRAVREAATAAMSAARWKQRPPL</sequence>
<dbReference type="Pfam" id="PF00126">
    <property type="entry name" value="HTH_1"/>
    <property type="match status" value="1"/>
</dbReference>
<gene>
    <name evidence="6" type="ORF">AQJ54_12815</name>
</gene>
<reference evidence="6 7" key="1">
    <citation type="submission" date="2015-10" db="EMBL/GenBank/DDBJ databases">
        <title>Draft genome sequence of Streptomyces griseorubiginosus DSM 40469, type strain for the species Streptomyces griseorubiginosus.</title>
        <authorList>
            <person name="Ruckert C."/>
            <person name="Winkler A."/>
            <person name="Kalinowski J."/>
            <person name="Kampfer P."/>
            <person name="Glaeser S."/>
        </authorList>
    </citation>
    <scope>NUCLEOTIDE SEQUENCE [LARGE SCALE GENOMIC DNA]</scope>
    <source>
        <strain evidence="6 7">DSM 40469</strain>
    </source>
</reference>
<keyword evidence="4" id="KW-0804">Transcription</keyword>
<dbReference type="InterPro" id="IPR036388">
    <property type="entry name" value="WH-like_DNA-bd_sf"/>
</dbReference>
<evidence type="ECO:0000256" key="3">
    <source>
        <dbReference type="ARBA" id="ARBA00023125"/>
    </source>
</evidence>
<dbReference type="InterPro" id="IPR005119">
    <property type="entry name" value="LysR_subst-bd"/>
</dbReference>
<dbReference type="InterPro" id="IPR036390">
    <property type="entry name" value="WH_DNA-bd_sf"/>
</dbReference>
<name>A0A101S5U8_9ACTN</name>
<evidence type="ECO:0000256" key="2">
    <source>
        <dbReference type="ARBA" id="ARBA00023015"/>
    </source>
</evidence>
<evidence type="ECO:0000313" key="6">
    <source>
        <dbReference type="EMBL" id="KUN68002.1"/>
    </source>
</evidence>
<dbReference type="SUPFAM" id="SSF53850">
    <property type="entry name" value="Periplasmic binding protein-like II"/>
    <property type="match status" value="1"/>
</dbReference>
<dbReference type="SUPFAM" id="SSF46785">
    <property type="entry name" value="Winged helix' DNA-binding domain"/>
    <property type="match status" value="1"/>
</dbReference>
<dbReference type="GO" id="GO:0003677">
    <property type="term" value="F:DNA binding"/>
    <property type="evidence" value="ECO:0007669"/>
    <property type="project" value="UniProtKB-KW"/>
</dbReference>
<evidence type="ECO:0000256" key="1">
    <source>
        <dbReference type="ARBA" id="ARBA00009437"/>
    </source>
</evidence>
<dbReference type="InterPro" id="IPR000847">
    <property type="entry name" value="LysR_HTH_N"/>
</dbReference>
<dbReference type="PANTHER" id="PTHR30346">
    <property type="entry name" value="TRANSCRIPTIONAL DUAL REGULATOR HCAR-RELATED"/>
    <property type="match status" value="1"/>
</dbReference>
<dbReference type="Proteomes" id="UP000054375">
    <property type="component" value="Unassembled WGS sequence"/>
</dbReference>
<dbReference type="GO" id="GO:0003700">
    <property type="term" value="F:DNA-binding transcription factor activity"/>
    <property type="evidence" value="ECO:0007669"/>
    <property type="project" value="InterPro"/>
</dbReference>
<dbReference type="Pfam" id="PF03466">
    <property type="entry name" value="LysR_substrate"/>
    <property type="match status" value="1"/>
</dbReference>
<comment type="similarity">
    <text evidence="1">Belongs to the LysR transcriptional regulatory family.</text>
</comment>
<dbReference type="PROSITE" id="PS50931">
    <property type="entry name" value="HTH_LYSR"/>
    <property type="match status" value="1"/>
</dbReference>
<proteinExistence type="inferred from homology"/>
<dbReference type="EMBL" id="LMWV01000007">
    <property type="protein sequence ID" value="KUN68002.1"/>
    <property type="molecule type" value="Genomic_DNA"/>
</dbReference>
<organism evidence="6 7">
    <name type="scientific">Streptomyces griseorubiginosus</name>
    <dbReference type="NCBI Taxonomy" id="67304"/>
    <lineage>
        <taxon>Bacteria</taxon>
        <taxon>Bacillati</taxon>
        <taxon>Actinomycetota</taxon>
        <taxon>Actinomycetes</taxon>
        <taxon>Kitasatosporales</taxon>
        <taxon>Streptomycetaceae</taxon>
        <taxon>Streptomyces</taxon>
    </lineage>
</organism>
<evidence type="ECO:0000313" key="7">
    <source>
        <dbReference type="Proteomes" id="UP000054375"/>
    </source>
</evidence>
<dbReference type="PRINTS" id="PR00039">
    <property type="entry name" value="HTHLYSR"/>
</dbReference>
<dbReference type="GO" id="GO:0032993">
    <property type="term" value="C:protein-DNA complex"/>
    <property type="evidence" value="ECO:0007669"/>
    <property type="project" value="TreeGrafter"/>
</dbReference>